<name>A0AAW1VWA6_RUBAR</name>
<keyword evidence="1" id="KW-1133">Transmembrane helix</keyword>
<dbReference type="Proteomes" id="UP001457282">
    <property type="component" value="Unassembled WGS sequence"/>
</dbReference>
<protein>
    <submittedName>
        <fullName evidence="2">Uncharacterized protein</fullName>
    </submittedName>
</protein>
<keyword evidence="1" id="KW-0812">Transmembrane</keyword>
<comment type="caution">
    <text evidence="2">The sequence shown here is derived from an EMBL/GenBank/DDBJ whole genome shotgun (WGS) entry which is preliminary data.</text>
</comment>
<evidence type="ECO:0000313" key="2">
    <source>
        <dbReference type="EMBL" id="KAK9912120.1"/>
    </source>
</evidence>
<dbReference type="EMBL" id="JBEDUW010000007">
    <property type="protein sequence ID" value="KAK9912120.1"/>
    <property type="molecule type" value="Genomic_DNA"/>
</dbReference>
<evidence type="ECO:0000256" key="1">
    <source>
        <dbReference type="SAM" id="Phobius"/>
    </source>
</evidence>
<keyword evidence="1" id="KW-0472">Membrane</keyword>
<feature type="transmembrane region" description="Helical" evidence="1">
    <location>
        <begin position="19"/>
        <end position="36"/>
    </location>
</feature>
<accession>A0AAW1VWA6</accession>
<feature type="transmembrane region" description="Helical" evidence="1">
    <location>
        <begin position="48"/>
        <end position="67"/>
    </location>
</feature>
<reference evidence="2 3" key="1">
    <citation type="journal article" date="2023" name="G3 (Bethesda)">
        <title>A chromosome-length genome assembly and annotation of blackberry (Rubus argutus, cv. 'Hillquist').</title>
        <authorList>
            <person name="Bruna T."/>
            <person name="Aryal R."/>
            <person name="Dudchenko O."/>
            <person name="Sargent D.J."/>
            <person name="Mead D."/>
            <person name="Buti M."/>
            <person name="Cavallini A."/>
            <person name="Hytonen T."/>
            <person name="Andres J."/>
            <person name="Pham M."/>
            <person name="Weisz D."/>
            <person name="Mascagni F."/>
            <person name="Usai G."/>
            <person name="Natali L."/>
            <person name="Bassil N."/>
            <person name="Fernandez G.E."/>
            <person name="Lomsadze A."/>
            <person name="Armour M."/>
            <person name="Olukolu B."/>
            <person name="Poorten T."/>
            <person name="Britton C."/>
            <person name="Davik J."/>
            <person name="Ashrafi H."/>
            <person name="Aiden E.L."/>
            <person name="Borodovsky M."/>
            <person name="Worthington M."/>
        </authorList>
    </citation>
    <scope>NUCLEOTIDE SEQUENCE [LARGE SCALE GENOMIC DNA]</scope>
    <source>
        <strain evidence="2">PI 553951</strain>
    </source>
</reference>
<sequence>MSTDDFPLHSHKHSLRTPINRVFALIYWCAILALLYHHTLSLLHSTTLTSFFITLTLLISDSILAFLNTTSQAFRMNPLYRKEYPENLKRVLQKSDLPALDVSYVLRIPTRSLR</sequence>
<gene>
    <name evidence="2" type="ORF">M0R45_035994</name>
</gene>
<organism evidence="2 3">
    <name type="scientific">Rubus argutus</name>
    <name type="common">Southern blackberry</name>
    <dbReference type="NCBI Taxonomy" id="59490"/>
    <lineage>
        <taxon>Eukaryota</taxon>
        <taxon>Viridiplantae</taxon>
        <taxon>Streptophyta</taxon>
        <taxon>Embryophyta</taxon>
        <taxon>Tracheophyta</taxon>
        <taxon>Spermatophyta</taxon>
        <taxon>Magnoliopsida</taxon>
        <taxon>eudicotyledons</taxon>
        <taxon>Gunneridae</taxon>
        <taxon>Pentapetalae</taxon>
        <taxon>rosids</taxon>
        <taxon>fabids</taxon>
        <taxon>Rosales</taxon>
        <taxon>Rosaceae</taxon>
        <taxon>Rosoideae</taxon>
        <taxon>Rosoideae incertae sedis</taxon>
        <taxon>Rubus</taxon>
    </lineage>
</organism>
<keyword evidence="3" id="KW-1185">Reference proteome</keyword>
<proteinExistence type="predicted"/>
<evidence type="ECO:0000313" key="3">
    <source>
        <dbReference type="Proteomes" id="UP001457282"/>
    </source>
</evidence>
<dbReference type="AlphaFoldDB" id="A0AAW1VWA6"/>